<feature type="domain" description="CRISPR type III-associated protein" evidence="8">
    <location>
        <begin position="11"/>
        <end position="169"/>
    </location>
</feature>
<keyword evidence="10" id="KW-1185">Reference proteome</keyword>
<dbReference type="Proteomes" id="UP001359308">
    <property type="component" value="Chromosome"/>
</dbReference>
<evidence type="ECO:0000256" key="6">
    <source>
        <dbReference type="ARBA" id="ARBA00031720"/>
    </source>
</evidence>
<name>A0ABZ2F3D7_METCP</name>
<evidence type="ECO:0000256" key="7">
    <source>
        <dbReference type="SAM" id="MobiDB-lite"/>
    </source>
</evidence>
<accession>A0ABZ2F3D7</accession>
<comment type="function">
    <text evidence="1">This subunit might be involved in maturation of a crRNA intermediate to its mature form.</text>
</comment>
<dbReference type="EMBL" id="CP104311">
    <property type="protein sequence ID" value="WWF01269.1"/>
    <property type="molecule type" value="Genomic_DNA"/>
</dbReference>
<gene>
    <name evidence="9" type="ORF">N4J17_12440</name>
</gene>
<sequence>MRAFTSYRLHITPLSPIHIGTGESYEPTHYVIEDDLLHEFDSGAVMDALSDQDRKELLTVVSGRPDTEMIKKVQRFFHARRSKLIPWARYCVPVLPQVAQMYASRVGQAANREGDGGQVLNRLEIDRTAFDPISRAPVLFGSSLKGAIRTALLDKINGGARAPERKGLHEFQGRLLRYRDLQTGKQRLELDPLRLVHLSDSAWRESSGLTATAVHLAVNRKKTPVKDEKGQLRKAMGENLYQILECVSPWRYRAFSGQLNLYRLDALPRQELLPSPEFRYSMEALATACNRFYLPMLTGETKLLKERGFADQYWCETIQNTLKQSQDRLKAGRAFVLRVGRHSGAESITVSGTRKIKILKGKGQQPDEANAAKTLWLAAESKDQNTGLLPFGWLLVEVEPLVALETDWPELKALCETRLVEARRLAQRLRERDAQAARDRAEAEARRRDEQEKARQEAERLAQAERERAERAARLQAMGPELRAVEEFRTYYLAQKQKGRYQPGSQFDEKRRALLQTALGWSISEARRAAAALLRETIKDWTDWPSKKERKAEFRSGLEALES</sequence>
<dbReference type="InterPro" id="IPR010173">
    <property type="entry name" value="CRISPR-assoc_Csm5"/>
</dbReference>
<dbReference type="PANTHER" id="PTHR38007:SF1">
    <property type="entry name" value="CRISPR SYSTEM CMS PROTEIN CSM5"/>
    <property type="match status" value="1"/>
</dbReference>
<organism evidence="9 10">
    <name type="scientific">Methylococcus capsulatus</name>
    <dbReference type="NCBI Taxonomy" id="414"/>
    <lineage>
        <taxon>Bacteria</taxon>
        <taxon>Pseudomonadati</taxon>
        <taxon>Pseudomonadota</taxon>
        <taxon>Gammaproteobacteria</taxon>
        <taxon>Methylococcales</taxon>
        <taxon>Methylococcaceae</taxon>
        <taxon>Methylococcus</taxon>
    </lineage>
</organism>
<evidence type="ECO:0000256" key="2">
    <source>
        <dbReference type="ARBA" id="ARBA00006680"/>
    </source>
</evidence>
<proteinExistence type="inferred from homology"/>
<evidence type="ECO:0000259" key="8">
    <source>
        <dbReference type="Pfam" id="PF03787"/>
    </source>
</evidence>
<reference evidence="9 10" key="1">
    <citation type="submission" date="2022-09" db="EMBL/GenBank/DDBJ databases">
        <authorList>
            <person name="Giprobiosintez L."/>
        </authorList>
    </citation>
    <scope>NUCLEOTIDE SEQUENCE [LARGE SCALE GENOMIC DNA]</scope>
    <source>
        <strain evidence="10">VKPM-B-12549 (GBS-15)</strain>
    </source>
</reference>
<comment type="similarity">
    <text evidence="2">Belongs to the CRISPR-associated Csm5 family.</text>
</comment>
<evidence type="ECO:0000313" key="9">
    <source>
        <dbReference type="EMBL" id="WWF01269.1"/>
    </source>
</evidence>
<protein>
    <recommendedName>
        <fullName evidence="3">CRISPR system Cms protein Csm5</fullName>
    </recommendedName>
    <alternativeName>
        <fullName evidence="6">CRISPR type III A-associated protein Csm5</fullName>
    </alternativeName>
</protein>
<evidence type="ECO:0000256" key="3">
    <source>
        <dbReference type="ARBA" id="ARBA00016113"/>
    </source>
</evidence>
<evidence type="ECO:0000256" key="5">
    <source>
        <dbReference type="ARBA" id="ARBA00023118"/>
    </source>
</evidence>
<dbReference type="InterPro" id="IPR005537">
    <property type="entry name" value="RAMP_III_fam"/>
</dbReference>
<evidence type="ECO:0000256" key="4">
    <source>
        <dbReference type="ARBA" id="ARBA00022884"/>
    </source>
</evidence>
<feature type="region of interest" description="Disordered" evidence="7">
    <location>
        <begin position="432"/>
        <end position="466"/>
    </location>
</feature>
<dbReference type="Pfam" id="PF03787">
    <property type="entry name" value="RAMPs"/>
    <property type="match status" value="1"/>
</dbReference>
<keyword evidence="5" id="KW-0051">Antiviral defense</keyword>
<evidence type="ECO:0000256" key="1">
    <source>
        <dbReference type="ARBA" id="ARBA00003088"/>
    </source>
</evidence>
<dbReference type="PANTHER" id="PTHR38007">
    <property type="entry name" value="CRISPR SYSTEM CMS PROTEIN CSM5"/>
    <property type="match status" value="1"/>
</dbReference>
<dbReference type="RefSeq" id="WP_198321514.1">
    <property type="nucleotide sequence ID" value="NZ_CP104311.1"/>
</dbReference>
<keyword evidence="4" id="KW-0694">RNA-binding</keyword>
<evidence type="ECO:0000313" key="10">
    <source>
        <dbReference type="Proteomes" id="UP001359308"/>
    </source>
</evidence>